<name>A0ABU0B6G7_9HYPH</name>
<dbReference type="Gene3D" id="3.30.420.10">
    <property type="entry name" value="Ribonuclease H-like superfamily/Ribonuclease H"/>
    <property type="match status" value="1"/>
</dbReference>
<dbReference type="CDD" id="cd06127">
    <property type="entry name" value="DEDDh"/>
    <property type="match status" value="1"/>
</dbReference>
<evidence type="ECO:0000313" key="3">
    <source>
        <dbReference type="Proteomes" id="UP001224682"/>
    </source>
</evidence>
<dbReference type="EC" id="3.1.11.-" evidence="2"/>
<gene>
    <name evidence="2" type="ORF">J2S75_000426</name>
</gene>
<dbReference type="SMART" id="SM00479">
    <property type="entry name" value="EXOIII"/>
    <property type="match status" value="1"/>
</dbReference>
<evidence type="ECO:0000259" key="1">
    <source>
        <dbReference type="SMART" id="SM00479"/>
    </source>
</evidence>
<dbReference type="Proteomes" id="UP001224682">
    <property type="component" value="Unassembled WGS sequence"/>
</dbReference>
<dbReference type="Pfam" id="PF00929">
    <property type="entry name" value="RNase_T"/>
    <property type="match status" value="1"/>
</dbReference>
<keyword evidence="2" id="KW-0378">Hydrolase</keyword>
<dbReference type="EMBL" id="JAUSUI010000001">
    <property type="protein sequence ID" value="MDQ0301415.1"/>
    <property type="molecule type" value="Genomic_DNA"/>
</dbReference>
<protein>
    <submittedName>
        <fullName evidence="2">Exodeoxyribonuclease X</fullName>
        <ecNumber evidence="2">3.1.11.-</ecNumber>
    </submittedName>
</protein>
<dbReference type="GO" id="GO:0016787">
    <property type="term" value="F:hydrolase activity"/>
    <property type="evidence" value="ECO:0007669"/>
    <property type="project" value="UniProtKB-KW"/>
</dbReference>
<reference evidence="2 3" key="1">
    <citation type="submission" date="2023-07" db="EMBL/GenBank/DDBJ databases">
        <title>Genomic Encyclopedia of Type Strains, Phase IV (KMG-IV): sequencing the most valuable type-strain genomes for metagenomic binning, comparative biology and taxonomic classification.</title>
        <authorList>
            <person name="Goeker M."/>
        </authorList>
    </citation>
    <scope>NUCLEOTIDE SEQUENCE [LARGE SCALE GENOMIC DNA]</scope>
    <source>
        <strain evidence="2 3">DSM 2457</strain>
    </source>
</reference>
<keyword evidence="3" id="KW-1185">Reference proteome</keyword>
<comment type="caution">
    <text evidence="2">The sequence shown here is derived from an EMBL/GenBank/DDBJ whole genome shotgun (WGS) entry which is preliminary data.</text>
</comment>
<dbReference type="InterPro" id="IPR013520">
    <property type="entry name" value="Ribonucl_H"/>
</dbReference>
<dbReference type="InterPro" id="IPR012337">
    <property type="entry name" value="RNaseH-like_sf"/>
</dbReference>
<evidence type="ECO:0000313" key="2">
    <source>
        <dbReference type="EMBL" id="MDQ0301415.1"/>
    </source>
</evidence>
<sequence length="239" mass="26384">MIIRCVDFETTGTPTEDQRHALCEVGWCDVAFEETDLADGFAVPILSEPKGFLVNPGRPIPPEARAVHHISDADVAGAPGPDRACMTLAAGGAAYYAAHNSEFEASFFGSEVTWICTYKVALRLWPDLPSHGLQYLRYALPLDLDQALGLPAHRAVPDAYVGAVLLARIIEEGRASLAEMVRWSSGRALLPRCPLKKYRDKLWADVPTDYLVWIVENIKDNPDVVANAKHHLKQRDALR</sequence>
<dbReference type="RefSeq" id="WP_307017754.1">
    <property type="nucleotide sequence ID" value="NZ_JAUSUI010000001.1"/>
</dbReference>
<accession>A0ABU0B6G7</accession>
<proteinExistence type="predicted"/>
<feature type="domain" description="Exonuclease" evidence="1">
    <location>
        <begin position="2"/>
        <end position="175"/>
    </location>
</feature>
<organism evidence="2 3">
    <name type="scientific">Ancylobacter polymorphus</name>
    <dbReference type="NCBI Taxonomy" id="223390"/>
    <lineage>
        <taxon>Bacteria</taxon>
        <taxon>Pseudomonadati</taxon>
        <taxon>Pseudomonadota</taxon>
        <taxon>Alphaproteobacteria</taxon>
        <taxon>Hyphomicrobiales</taxon>
        <taxon>Xanthobacteraceae</taxon>
        <taxon>Ancylobacter</taxon>
    </lineage>
</organism>
<dbReference type="InterPro" id="IPR036397">
    <property type="entry name" value="RNaseH_sf"/>
</dbReference>
<dbReference type="SUPFAM" id="SSF53098">
    <property type="entry name" value="Ribonuclease H-like"/>
    <property type="match status" value="1"/>
</dbReference>